<feature type="non-terminal residue" evidence="2">
    <location>
        <position position="310"/>
    </location>
</feature>
<keyword evidence="4" id="KW-1185">Reference proteome</keyword>
<evidence type="ECO:0000256" key="1">
    <source>
        <dbReference type="SAM" id="MobiDB-lite"/>
    </source>
</evidence>
<feature type="compositionally biased region" description="Polar residues" evidence="1">
    <location>
        <begin position="71"/>
        <end position="83"/>
    </location>
</feature>
<protein>
    <submittedName>
        <fullName evidence="2 3">Uncharacterized protein</fullName>
    </submittedName>
</protein>
<accession>R7USJ2</accession>
<dbReference type="OrthoDB" id="5958958at2759"/>
<evidence type="ECO:0000313" key="3">
    <source>
        <dbReference type="EnsemblMetazoa" id="CapteP174663"/>
    </source>
</evidence>
<dbReference type="EMBL" id="KB298546">
    <property type="protein sequence ID" value="ELU09083.1"/>
    <property type="molecule type" value="Genomic_DNA"/>
</dbReference>
<reference evidence="3" key="3">
    <citation type="submission" date="2015-06" db="UniProtKB">
        <authorList>
            <consortium name="EnsemblMetazoa"/>
        </authorList>
    </citation>
    <scope>IDENTIFICATION</scope>
</reference>
<feature type="compositionally biased region" description="Low complexity" evidence="1">
    <location>
        <begin position="12"/>
        <end position="23"/>
    </location>
</feature>
<dbReference type="AlphaFoldDB" id="R7USJ2"/>
<feature type="region of interest" description="Disordered" evidence="1">
    <location>
        <begin position="1"/>
        <end position="125"/>
    </location>
</feature>
<feature type="compositionally biased region" description="Polar residues" evidence="1">
    <location>
        <begin position="42"/>
        <end position="63"/>
    </location>
</feature>
<evidence type="ECO:0000313" key="4">
    <source>
        <dbReference type="Proteomes" id="UP000014760"/>
    </source>
</evidence>
<gene>
    <name evidence="2" type="ORF">CAPTEDRAFT_174663</name>
</gene>
<evidence type="ECO:0000313" key="2">
    <source>
        <dbReference type="EMBL" id="ELU09083.1"/>
    </source>
</evidence>
<dbReference type="EnsemblMetazoa" id="CapteT174663">
    <property type="protein sequence ID" value="CapteP174663"/>
    <property type="gene ID" value="CapteG174663"/>
</dbReference>
<dbReference type="InterPro" id="IPR027417">
    <property type="entry name" value="P-loop_NTPase"/>
</dbReference>
<name>R7USJ2_CAPTE</name>
<dbReference type="Proteomes" id="UP000014760">
    <property type="component" value="Unassembled WGS sequence"/>
</dbReference>
<reference evidence="2 4" key="2">
    <citation type="journal article" date="2013" name="Nature">
        <title>Insights into bilaterian evolution from three spiralian genomes.</title>
        <authorList>
            <person name="Simakov O."/>
            <person name="Marletaz F."/>
            <person name="Cho S.J."/>
            <person name="Edsinger-Gonzales E."/>
            <person name="Havlak P."/>
            <person name="Hellsten U."/>
            <person name="Kuo D.H."/>
            <person name="Larsson T."/>
            <person name="Lv J."/>
            <person name="Arendt D."/>
            <person name="Savage R."/>
            <person name="Osoegawa K."/>
            <person name="de Jong P."/>
            <person name="Grimwood J."/>
            <person name="Chapman J.A."/>
            <person name="Shapiro H."/>
            <person name="Aerts A."/>
            <person name="Otillar R.P."/>
            <person name="Terry A.Y."/>
            <person name="Boore J.L."/>
            <person name="Grigoriev I.V."/>
            <person name="Lindberg D.R."/>
            <person name="Seaver E.C."/>
            <person name="Weisblat D.A."/>
            <person name="Putnam N.H."/>
            <person name="Rokhsar D.S."/>
        </authorList>
    </citation>
    <scope>NUCLEOTIDE SEQUENCE</scope>
    <source>
        <strain evidence="2 4">I ESC-2004</strain>
    </source>
</reference>
<proteinExistence type="predicted"/>
<dbReference type="HOGENOM" id="CLU_898861_0_0_1"/>
<dbReference type="SUPFAM" id="SSF52540">
    <property type="entry name" value="P-loop containing nucleoside triphosphate hydrolases"/>
    <property type="match status" value="1"/>
</dbReference>
<dbReference type="OMA" id="ECIANPH"/>
<dbReference type="EMBL" id="AMQN01006510">
    <property type="status" value="NOT_ANNOTATED_CDS"/>
    <property type="molecule type" value="Genomic_DNA"/>
</dbReference>
<reference evidence="4" key="1">
    <citation type="submission" date="2012-12" db="EMBL/GenBank/DDBJ databases">
        <authorList>
            <person name="Hellsten U."/>
            <person name="Grimwood J."/>
            <person name="Chapman J.A."/>
            <person name="Shapiro H."/>
            <person name="Aerts A."/>
            <person name="Otillar R.P."/>
            <person name="Terry A.Y."/>
            <person name="Boore J.L."/>
            <person name="Simakov O."/>
            <person name="Marletaz F."/>
            <person name="Cho S.-J."/>
            <person name="Edsinger-Gonzales E."/>
            <person name="Havlak P."/>
            <person name="Kuo D.-H."/>
            <person name="Larsson T."/>
            <person name="Lv J."/>
            <person name="Arendt D."/>
            <person name="Savage R."/>
            <person name="Osoegawa K."/>
            <person name="de Jong P."/>
            <person name="Lindberg D.R."/>
            <person name="Seaver E.C."/>
            <person name="Weisblat D.A."/>
            <person name="Putnam N.H."/>
            <person name="Grigoriev I.V."/>
            <person name="Rokhsar D.S."/>
        </authorList>
    </citation>
    <scope>NUCLEOTIDE SEQUENCE</scope>
    <source>
        <strain evidence="4">I ESC-2004</strain>
    </source>
</reference>
<organism evidence="2">
    <name type="scientific">Capitella teleta</name>
    <name type="common">Polychaete worm</name>
    <dbReference type="NCBI Taxonomy" id="283909"/>
    <lineage>
        <taxon>Eukaryota</taxon>
        <taxon>Metazoa</taxon>
        <taxon>Spiralia</taxon>
        <taxon>Lophotrochozoa</taxon>
        <taxon>Annelida</taxon>
        <taxon>Polychaeta</taxon>
        <taxon>Sedentaria</taxon>
        <taxon>Scolecida</taxon>
        <taxon>Capitellidae</taxon>
        <taxon>Capitella</taxon>
    </lineage>
</organism>
<dbReference type="STRING" id="283909.R7USJ2"/>
<sequence>MEEEQTPHSPLSTMTASSESGSSLRMTYNPTFDPGSRDPSAESVTSLISTSTGNSISPQSTLPPTHATRPHSITKSLSATTPGQVEDLDLFGSKRRSSPARRSARATLSRPLPAVPSDENSDTMTRGVRFAPLSPPQIHLTQIVFEVPHVEEEVPLFSGREWLFAQMEQELYRETSPKNKGVVLVGGVGSGKTAVIQQLMEHSCFGQHRNTIINDNASIDLADSTLQRRPVLSHALSGSSLLLQQHTPRLSHSTASLATPPSLPRSPSISSYGYASFHSIAHCVVAVHVCQADNNITCMVPELVHSVAAY</sequence>
<feature type="compositionally biased region" description="Basic residues" evidence="1">
    <location>
        <begin position="93"/>
        <end position="104"/>
    </location>
</feature>